<dbReference type="eggNOG" id="KOG4297">
    <property type="taxonomic scope" value="Eukaryota"/>
</dbReference>
<dbReference type="PANTHER" id="PTHR22803">
    <property type="entry name" value="MANNOSE, PHOSPHOLIPASE, LECTIN RECEPTOR RELATED"/>
    <property type="match status" value="1"/>
</dbReference>
<dbReference type="GO" id="GO:0006955">
    <property type="term" value="P:immune response"/>
    <property type="evidence" value="ECO:0000318"/>
    <property type="project" value="GO_Central"/>
</dbReference>
<keyword evidence="1" id="KW-1015">Disulfide bond</keyword>
<dbReference type="GO" id="GO:0009897">
    <property type="term" value="C:external side of plasma membrane"/>
    <property type="evidence" value="ECO:0000318"/>
    <property type="project" value="GO_Central"/>
</dbReference>
<dbReference type="RefSeq" id="XP_015209614.1">
    <property type="nucleotide sequence ID" value="XM_015354128.1"/>
</dbReference>
<reference evidence="5" key="1">
    <citation type="submission" date="2011-12" db="EMBL/GenBank/DDBJ databases">
        <title>The Draft Genome of Lepisosteus oculatus.</title>
        <authorList>
            <consortium name="The Broad Institute Genome Assembly &amp; Analysis Group"/>
            <consortium name="Computational R&amp;D Group"/>
            <consortium name="and Sequencing Platform"/>
            <person name="Di Palma F."/>
            <person name="Alfoldi J."/>
            <person name="Johnson J."/>
            <person name="Berlin A."/>
            <person name="Gnerre S."/>
            <person name="Jaffe D."/>
            <person name="MacCallum I."/>
            <person name="Young S."/>
            <person name="Walker B.J."/>
            <person name="Lander E.S."/>
            <person name="Lindblad-Toh K."/>
        </authorList>
    </citation>
    <scope>NUCLEOTIDE SEQUENCE [LARGE SCALE GENOMIC DNA]</scope>
</reference>
<dbReference type="STRING" id="7918.ENSLOCP00000010648"/>
<evidence type="ECO:0000313" key="4">
    <source>
        <dbReference type="Ensembl" id="ENSLOCP00000010648.1"/>
    </source>
</evidence>
<dbReference type="HOGENOM" id="CLU_049894_10_1_1"/>
<evidence type="ECO:0000256" key="1">
    <source>
        <dbReference type="ARBA" id="ARBA00023157"/>
    </source>
</evidence>
<dbReference type="SUPFAM" id="SSF56436">
    <property type="entry name" value="C-type lectin-like"/>
    <property type="match status" value="1"/>
</dbReference>
<dbReference type="Proteomes" id="UP000018468">
    <property type="component" value="Linkage group LG9"/>
</dbReference>
<reference evidence="4" key="3">
    <citation type="submission" date="2025-09" db="UniProtKB">
        <authorList>
            <consortium name="Ensembl"/>
        </authorList>
    </citation>
    <scope>IDENTIFICATION</scope>
</reference>
<accession>W5MQI9</accession>
<keyword evidence="5" id="KW-1185">Reference proteome</keyword>
<dbReference type="GeneTree" id="ENSGT00940000161814"/>
<feature type="chain" id="PRO_5004866626" evidence="2">
    <location>
        <begin position="21"/>
        <end position="162"/>
    </location>
</feature>
<proteinExistence type="predicted"/>
<dbReference type="PRINTS" id="PR00356">
    <property type="entry name" value="ANTIFREEZEII"/>
</dbReference>
<feature type="signal peptide" evidence="2">
    <location>
        <begin position="1"/>
        <end position="20"/>
    </location>
</feature>
<dbReference type="Ensembl" id="ENSLOCT00000010663.1">
    <property type="protein sequence ID" value="ENSLOCP00000010648.1"/>
    <property type="gene ID" value="ENSLOCG00000008746.1"/>
</dbReference>
<dbReference type="AlphaFoldDB" id="W5MQI9"/>
<evidence type="ECO:0000313" key="5">
    <source>
        <dbReference type="Proteomes" id="UP000018468"/>
    </source>
</evidence>
<keyword evidence="2" id="KW-0732">Signal</keyword>
<name>W5MQI9_LEPOC</name>
<dbReference type="InterPro" id="IPR001304">
    <property type="entry name" value="C-type_lectin-like"/>
</dbReference>
<dbReference type="GO" id="GO:0030246">
    <property type="term" value="F:carbohydrate binding"/>
    <property type="evidence" value="ECO:0000318"/>
    <property type="project" value="GO_Central"/>
</dbReference>
<dbReference type="InterPro" id="IPR016186">
    <property type="entry name" value="C-type_lectin-like/link_sf"/>
</dbReference>
<feature type="domain" description="C-type lectin" evidence="3">
    <location>
        <begin position="39"/>
        <end position="154"/>
    </location>
</feature>
<evidence type="ECO:0000259" key="3">
    <source>
        <dbReference type="PROSITE" id="PS50041"/>
    </source>
</evidence>
<dbReference type="PROSITE" id="PS50041">
    <property type="entry name" value="C_TYPE_LECTIN_2"/>
    <property type="match status" value="1"/>
</dbReference>
<dbReference type="InterPro" id="IPR050111">
    <property type="entry name" value="C-type_lectin/snaclec_domain"/>
</dbReference>
<dbReference type="Bgee" id="ENSLOCG00000008746">
    <property type="expression patterns" value="Expressed in embryo and 6 other cell types or tissues"/>
</dbReference>
<reference evidence="4" key="2">
    <citation type="submission" date="2025-08" db="UniProtKB">
        <authorList>
            <consortium name="Ensembl"/>
        </authorList>
    </citation>
    <scope>IDENTIFICATION</scope>
</reference>
<dbReference type="EMBL" id="AHAT01010101">
    <property type="status" value="NOT_ANNOTATED_CDS"/>
    <property type="molecule type" value="Genomic_DNA"/>
</dbReference>
<dbReference type="InterPro" id="IPR018378">
    <property type="entry name" value="C-type_lectin_CS"/>
</dbReference>
<dbReference type="KEGG" id="loc:102689810"/>
<protein>
    <submittedName>
        <fullName evidence="4">Lactose-binding lectin l-2-like</fullName>
    </submittedName>
</protein>
<dbReference type="Gene3D" id="3.10.100.10">
    <property type="entry name" value="Mannose-Binding Protein A, subunit A"/>
    <property type="match status" value="1"/>
</dbReference>
<dbReference type="InterPro" id="IPR002353">
    <property type="entry name" value="AntifreezeII"/>
</dbReference>
<sequence length="162" mass="18328">MIHLPASALLCLVLVLTVDSEDGKGEQCQGTCPPGWESFRNRCFQYVAQEKPWAEAETECIRLGGNLASVHSEEENTFLVQLIKSKRPYPAWLGGSDCQKEGTWLWSDGSKWDYTKWNPTEPNSSGVENCIHTFWAQLNWNDIACNNRYPFICALRPESVLA</sequence>
<dbReference type="OrthoDB" id="418245at2759"/>
<dbReference type="GeneID" id="102689810"/>
<dbReference type="FunCoup" id="W5MQI9">
    <property type="interactions" value="734"/>
</dbReference>
<dbReference type="GO" id="GO:0038187">
    <property type="term" value="F:pattern recognition receptor activity"/>
    <property type="evidence" value="ECO:0000318"/>
    <property type="project" value="GO_Central"/>
</dbReference>
<dbReference type="Pfam" id="PF00059">
    <property type="entry name" value="Lectin_C"/>
    <property type="match status" value="1"/>
</dbReference>
<dbReference type="SMART" id="SM00034">
    <property type="entry name" value="CLECT"/>
    <property type="match status" value="1"/>
</dbReference>
<dbReference type="InterPro" id="IPR016187">
    <property type="entry name" value="CTDL_fold"/>
</dbReference>
<dbReference type="InParanoid" id="W5MQI9"/>
<evidence type="ECO:0000256" key="2">
    <source>
        <dbReference type="SAM" id="SignalP"/>
    </source>
</evidence>
<organism evidence="4 5">
    <name type="scientific">Lepisosteus oculatus</name>
    <name type="common">Spotted gar</name>
    <dbReference type="NCBI Taxonomy" id="7918"/>
    <lineage>
        <taxon>Eukaryota</taxon>
        <taxon>Metazoa</taxon>
        <taxon>Chordata</taxon>
        <taxon>Craniata</taxon>
        <taxon>Vertebrata</taxon>
        <taxon>Euteleostomi</taxon>
        <taxon>Actinopterygii</taxon>
        <taxon>Neopterygii</taxon>
        <taxon>Holostei</taxon>
        <taxon>Semionotiformes</taxon>
        <taxon>Lepisosteidae</taxon>
        <taxon>Lepisosteus</taxon>
    </lineage>
</organism>
<dbReference type="OMA" id="FFRRWND"/>
<dbReference type="PROSITE" id="PS00615">
    <property type="entry name" value="C_TYPE_LECTIN_1"/>
    <property type="match status" value="1"/>
</dbReference>